<gene>
    <name evidence="8" type="ORF">M569_13554</name>
</gene>
<dbReference type="InterPro" id="IPR041569">
    <property type="entry name" value="AAA_lid_3"/>
</dbReference>
<accession>S8DND9</accession>
<dbReference type="InterPro" id="IPR027417">
    <property type="entry name" value="P-loop_NTPase"/>
</dbReference>
<dbReference type="Proteomes" id="UP000015453">
    <property type="component" value="Unassembled WGS sequence"/>
</dbReference>
<keyword evidence="3" id="KW-0963">Cytoplasm</keyword>
<evidence type="ECO:0000259" key="7">
    <source>
        <dbReference type="SMART" id="SM00382"/>
    </source>
</evidence>
<evidence type="ECO:0000313" key="8">
    <source>
        <dbReference type="EMBL" id="EPS61242.1"/>
    </source>
</evidence>
<sequence length="522" mass="57600">KKGPFFKDIGGLSGVIRDLIMKVVAPVCNPQLIEHLGLEPLSGILLHGPPGCGKTTLAHAIANQCRFRFYDISATALVSGVSGESEENIRKIFTKAYRTAPSIVFIDEIDAISSKRENTQTGMERRIVTELMLCMNWKNKFSKASDESVGAEASNSGSGYVLVICATNMPDAIDPALRRRFDREIALGVPNERERVEILSVLISNVKVKGDVDLQKIGRCTPGFVGSDLADLVKQAGNLALERIFYQRELELTKQDSDEDWWHKPCLPEECEKLSITMTDFEATAKLVQPSLKREGFSTLPNVKWDDIGGLDFLREEFDLYVIRRIKDPEYYGKFGSCLETGFLLYGPPGCGKTLIAKAVASEAGASFIHIMGPEVLNKYVGESELAVRTIFRRARTCAPCILFFDEIDAITNKRNTEGAHVVEKLLTQLLTELDGGEQRKGVYVIGATNCPEKMDEAILRPGRLGQLLYVPLPSPEGRGMILKALSRKQPIINPDVDLMAIGRDPACENFSGADLSALVRK</sequence>
<dbReference type="InterPro" id="IPR055278">
    <property type="entry name" value="CDC48c"/>
</dbReference>
<dbReference type="FunFam" id="3.40.50.300:FF:000365">
    <property type="entry name" value="Ribosome biogenesis ATPase RIX7"/>
    <property type="match status" value="1"/>
</dbReference>
<evidence type="ECO:0000256" key="2">
    <source>
        <dbReference type="ARBA" id="ARBA00006914"/>
    </source>
</evidence>
<dbReference type="PANTHER" id="PTHR48470">
    <property type="entry name" value="CELL DIVISION CONTROL PROTEIN 48 C ISOFORM 1"/>
    <property type="match status" value="1"/>
</dbReference>
<feature type="non-terminal residue" evidence="8">
    <location>
        <position position="522"/>
    </location>
</feature>
<dbReference type="GO" id="GO:0016887">
    <property type="term" value="F:ATP hydrolysis activity"/>
    <property type="evidence" value="ECO:0007669"/>
    <property type="project" value="InterPro"/>
</dbReference>
<dbReference type="FunFam" id="3.40.50.300:FF:000567">
    <property type="entry name" value="ATPase, AAA family protein"/>
    <property type="match status" value="1"/>
</dbReference>
<organism evidence="8 9">
    <name type="scientific">Genlisea aurea</name>
    <dbReference type="NCBI Taxonomy" id="192259"/>
    <lineage>
        <taxon>Eukaryota</taxon>
        <taxon>Viridiplantae</taxon>
        <taxon>Streptophyta</taxon>
        <taxon>Embryophyta</taxon>
        <taxon>Tracheophyta</taxon>
        <taxon>Spermatophyta</taxon>
        <taxon>Magnoliopsida</taxon>
        <taxon>eudicotyledons</taxon>
        <taxon>Gunneridae</taxon>
        <taxon>Pentapetalae</taxon>
        <taxon>asterids</taxon>
        <taxon>lamiids</taxon>
        <taxon>Lamiales</taxon>
        <taxon>Lentibulariaceae</taxon>
        <taxon>Genlisea</taxon>
    </lineage>
</organism>
<comment type="similarity">
    <text evidence="2 6">Belongs to the AAA ATPase family.</text>
</comment>
<dbReference type="PANTHER" id="PTHR48470:SF1">
    <property type="entry name" value="CELL DIVISION CONTROL PROTEIN 48 C ISOFORM 1"/>
    <property type="match status" value="1"/>
</dbReference>
<dbReference type="Gene3D" id="3.40.50.300">
    <property type="entry name" value="P-loop containing nucleotide triphosphate hydrolases"/>
    <property type="match status" value="2"/>
</dbReference>
<evidence type="ECO:0000256" key="3">
    <source>
        <dbReference type="ARBA" id="ARBA00022490"/>
    </source>
</evidence>
<dbReference type="InterPro" id="IPR003960">
    <property type="entry name" value="ATPase_AAA_CS"/>
</dbReference>
<dbReference type="InterPro" id="IPR003593">
    <property type="entry name" value="AAA+_ATPase"/>
</dbReference>
<name>S8DND9_9LAMI</name>
<dbReference type="InterPro" id="IPR003959">
    <property type="entry name" value="ATPase_AAA_core"/>
</dbReference>
<dbReference type="GO" id="GO:0005737">
    <property type="term" value="C:cytoplasm"/>
    <property type="evidence" value="ECO:0007669"/>
    <property type="project" value="UniProtKB-SubCell"/>
</dbReference>
<feature type="domain" description="AAA+ ATPase" evidence="7">
    <location>
        <begin position="339"/>
        <end position="475"/>
    </location>
</feature>
<dbReference type="Pfam" id="PF00004">
    <property type="entry name" value="AAA"/>
    <property type="match status" value="2"/>
</dbReference>
<dbReference type="AlphaFoldDB" id="S8DND9"/>
<dbReference type="PROSITE" id="PS00674">
    <property type="entry name" value="AAA"/>
    <property type="match status" value="2"/>
</dbReference>
<keyword evidence="4 6" id="KW-0547">Nucleotide-binding</keyword>
<protein>
    <recommendedName>
        <fullName evidence="7">AAA+ ATPase domain-containing protein</fullName>
    </recommendedName>
</protein>
<dbReference type="EMBL" id="AUSU01006987">
    <property type="protein sequence ID" value="EPS61242.1"/>
    <property type="molecule type" value="Genomic_DNA"/>
</dbReference>
<feature type="non-terminal residue" evidence="8">
    <location>
        <position position="1"/>
    </location>
</feature>
<dbReference type="OrthoDB" id="27435at2759"/>
<keyword evidence="5 6" id="KW-0067">ATP-binding</keyword>
<dbReference type="SUPFAM" id="SSF52540">
    <property type="entry name" value="P-loop containing nucleoside triphosphate hydrolases"/>
    <property type="match status" value="2"/>
</dbReference>
<dbReference type="Gene3D" id="1.10.8.60">
    <property type="match status" value="2"/>
</dbReference>
<evidence type="ECO:0000256" key="5">
    <source>
        <dbReference type="ARBA" id="ARBA00022840"/>
    </source>
</evidence>
<keyword evidence="9" id="KW-1185">Reference proteome</keyword>
<dbReference type="Pfam" id="PF17862">
    <property type="entry name" value="AAA_lid_3"/>
    <property type="match status" value="1"/>
</dbReference>
<evidence type="ECO:0000256" key="6">
    <source>
        <dbReference type="RuleBase" id="RU003651"/>
    </source>
</evidence>
<evidence type="ECO:0000313" key="9">
    <source>
        <dbReference type="Proteomes" id="UP000015453"/>
    </source>
</evidence>
<evidence type="ECO:0000256" key="1">
    <source>
        <dbReference type="ARBA" id="ARBA00004496"/>
    </source>
</evidence>
<feature type="domain" description="AAA+ ATPase" evidence="7">
    <location>
        <begin position="40"/>
        <end position="191"/>
    </location>
</feature>
<reference evidence="8 9" key="1">
    <citation type="journal article" date="2013" name="BMC Genomics">
        <title>The miniature genome of a carnivorous plant Genlisea aurea contains a low number of genes and short non-coding sequences.</title>
        <authorList>
            <person name="Leushkin E.V."/>
            <person name="Sutormin R.A."/>
            <person name="Nabieva E.R."/>
            <person name="Penin A.A."/>
            <person name="Kondrashov A.S."/>
            <person name="Logacheva M.D."/>
        </authorList>
    </citation>
    <scope>NUCLEOTIDE SEQUENCE [LARGE SCALE GENOMIC DNA]</scope>
</reference>
<comment type="caution">
    <text evidence="8">The sequence shown here is derived from an EMBL/GenBank/DDBJ whole genome shotgun (WGS) entry which is preliminary data.</text>
</comment>
<evidence type="ECO:0000256" key="4">
    <source>
        <dbReference type="ARBA" id="ARBA00022741"/>
    </source>
</evidence>
<proteinExistence type="inferred from homology"/>
<comment type="subcellular location">
    <subcellularLocation>
        <location evidence="1">Cytoplasm</location>
    </subcellularLocation>
</comment>
<dbReference type="GO" id="GO:0005524">
    <property type="term" value="F:ATP binding"/>
    <property type="evidence" value="ECO:0007669"/>
    <property type="project" value="UniProtKB-KW"/>
</dbReference>
<dbReference type="SMART" id="SM00382">
    <property type="entry name" value="AAA"/>
    <property type="match status" value="2"/>
</dbReference>